<gene>
    <name evidence="1" type="ORF">EVAR_39236_1</name>
</gene>
<dbReference type="Proteomes" id="UP000299102">
    <property type="component" value="Unassembled WGS sequence"/>
</dbReference>
<comment type="caution">
    <text evidence="1">The sequence shown here is derived from an EMBL/GenBank/DDBJ whole genome shotgun (WGS) entry which is preliminary data.</text>
</comment>
<accession>A0A4C1XZH3</accession>
<dbReference type="EMBL" id="BGZK01001028">
    <property type="protein sequence ID" value="GBP69036.1"/>
    <property type="molecule type" value="Genomic_DNA"/>
</dbReference>
<sequence>MKRLIDVSEAREIRKDRTMCKSIVSVYPSGKICEASDLKPLRWPTGRSLLATAVIYAMATSATDGLVSSSKLEASDLN</sequence>
<dbReference type="AlphaFoldDB" id="A0A4C1XZH3"/>
<protein>
    <submittedName>
        <fullName evidence="1">Uncharacterized protein</fullName>
    </submittedName>
</protein>
<proteinExistence type="predicted"/>
<reference evidence="1 2" key="1">
    <citation type="journal article" date="2019" name="Commun. Biol.">
        <title>The bagworm genome reveals a unique fibroin gene that provides high tensile strength.</title>
        <authorList>
            <person name="Kono N."/>
            <person name="Nakamura H."/>
            <person name="Ohtoshi R."/>
            <person name="Tomita M."/>
            <person name="Numata K."/>
            <person name="Arakawa K."/>
        </authorList>
    </citation>
    <scope>NUCLEOTIDE SEQUENCE [LARGE SCALE GENOMIC DNA]</scope>
</reference>
<name>A0A4C1XZH3_EUMVA</name>
<organism evidence="1 2">
    <name type="scientific">Eumeta variegata</name>
    <name type="common">Bagworm moth</name>
    <name type="synonym">Eumeta japonica</name>
    <dbReference type="NCBI Taxonomy" id="151549"/>
    <lineage>
        <taxon>Eukaryota</taxon>
        <taxon>Metazoa</taxon>
        <taxon>Ecdysozoa</taxon>
        <taxon>Arthropoda</taxon>
        <taxon>Hexapoda</taxon>
        <taxon>Insecta</taxon>
        <taxon>Pterygota</taxon>
        <taxon>Neoptera</taxon>
        <taxon>Endopterygota</taxon>
        <taxon>Lepidoptera</taxon>
        <taxon>Glossata</taxon>
        <taxon>Ditrysia</taxon>
        <taxon>Tineoidea</taxon>
        <taxon>Psychidae</taxon>
        <taxon>Oiketicinae</taxon>
        <taxon>Eumeta</taxon>
    </lineage>
</organism>
<keyword evidence="2" id="KW-1185">Reference proteome</keyword>
<evidence type="ECO:0000313" key="1">
    <source>
        <dbReference type="EMBL" id="GBP69036.1"/>
    </source>
</evidence>
<evidence type="ECO:0000313" key="2">
    <source>
        <dbReference type="Proteomes" id="UP000299102"/>
    </source>
</evidence>